<dbReference type="Proteomes" id="UP000050956">
    <property type="component" value="Unassembled WGS sequence"/>
</dbReference>
<gene>
    <name evidence="7" type="primary">dut</name>
    <name evidence="9" type="ORF">ABB30_05815</name>
</gene>
<evidence type="ECO:0000313" key="10">
    <source>
        <dbReference type="Proteomes" id="UP000050956"/>
    </source>
</evidence>
<comment type="function">
    <text evidence="7">This enzyme is involved in nucleotide metabolism: it produces dUMP, the immediate precursor of thymidine nucleotides and it decreases the intracellular concentration of dUTP so that uracil cannot be incorporated into DNA.</text>
</comment>
<dbReference type="InterPro" id="IPR008181">
    <property type="entry name" value="dUTPase"/>
</dbReference>
<sequence length="152" mass="15797">MSIPLQIKLLDSRFGQDWPLPAYATEASAGMDLRAALEAELVLAPGDAALVPSGVAIHIGDPNLCAVILPRSGLGHKHGIVLGNGTGLIDADYQGPLLISVWNRGREAFTIQPGDRIAQLVVMPVARVQLEVVDTFVATARGAGGFGHTGVG</sequence>
<evidence type="ECO:0000256" key="3">
    <source>
        <dbReference type="ARBA" id="ARBA00022801"/>
    </source>
</evidence>
<dbReference type="STRING" id="336566.ABB30_05815"/>
<evidence type="ECO:0000256" key="2">
    <source>
        <dbReference type="ARBA" id="ARBA00022723"/>
    </source>
</evidence>
<dbReference type="HAMAP" id="MF_00116">
    <property type="entry name" value="dUTPase_bact"/>
    <property type="match status" value="1"/>
</dbReference>
<dbReference type="UniPathway" id="UPA00610">
    <property type="reaction ID" value="UER00666"/>
</dbReference>
<feature type="binding site" evidence="7">
    <location>
        <begin position="71"/>
        <end position="73"/>
    </location>
    <ligand>
        <name>substrate</name>
    </ligand>
</feature>
<keyword evidence="10" id="KW-1185">Reference proteome</keyword>
<dbReference type="GO" id="GO:0006226">
    <property type="term" value="P:dUMP biosynthetic process"/>
    <property type="evidence" value="ECO:0007669"/>
    <property type="project" value="UniProtKB-UniRule"/>
</dbReference>
<dbReference type="GO" id="GO:0000287">
    <property type="term" value="F:magnesium ion binding"/>
    <property type="evidence" value="ECO:0007669"/>
    <property type="project" value="UniProtKB-UniRule"/>
</dbReference>
<keyword evidence="4 7" id="KW-0460">Magnesium</keyword>
<dbReference type="EC" id="3.6.1.23" evidence="7"/>
<comment type="pathway">
    <text evidence="7">Pyrimidine metabolism; dUMP biosynthesis; dUMP from dCTP (dUTP route): step 2/2.</text>
</comment>
<organism evidence="9 10">
    <name type="scientific">Stenotrophomonas ginsengisoli</name>
    <dbReference type="NCBI Taxonomy" id="336566"/>
    <lineage>
        <taxon>Bacteria</taxon>
        <taxon>Pseudomonadati</taxon>
        <taxon>Pseudomonadota</taxon>
        <taxon>Gammaproteobacteria</taxon>
        <taxon>Lysobacterales</taxon>
        <taxon>Lysobacteraceae</taxon>
        <taxon>Stenotrophomonas</taxon>
    </lineage>
</organism>
<reference evidence="9 10" key="1">
    <citation type="submission" date="2015-05" db="EMBL/GenBank/DDBJ databases">
        <title>Genome sequencing and analysis of members of genus Stenotrophomonas.</title>
        <authorList>
            <person name="Patil P.P."/>
            <person name="Midha S."/>
            <person name="Patil P.B."/>
        </authorList>
    </citation>
    <scope>NUCLEOTIDE SEQUENCE [LARGE SCALE GENOMIC DNA]</scope>
    <source>
        <strain evidence="9 10">DSM 24757</strain>
    </source>
</reference>
<dbReference type="InterPro" id="IPR033704">
    <property type="entry name" value="dUTPase_trimeric"/>
</dbReference>
<dbReference type="Gene3D" id="2.70.40.10">
    <property type="match status" value="1"/>
</dbReference>
<comment type="cofactor">
    <cofactor evidence="7">
        <name>Mg(2+)</name>
        <dbReference type="ChEBI" id="CHEBI:18420"/>
    </cofactor>
</comment>
<dbReference type="SUPFAM" id="SSF51283">
    <property type="entry name" value="dUTPase-like"/>
    <property type="match status" value="1"/>
</dbReference>
<dbReference type="InterPro" id="IPR036157">
    <property type="entry name" value="dUTPase-like_sf"/>
</dbReference>
<dbReference type="AlphaFoldDB" id="A0A0R0D8B6"/>
<dbReference type="NCBIfam" id="NF001862">
    <property type="entry name" value="PRK00601.1"/>
    <property type="match status" value="1"/>
</dbReference>
<dbReference type="PANTHER" id="PTHR11241">
    <property type="entry name" value="DEOXYURIDINE 5'-TRIPHOSPHATE NUCLEOTIDOHYDROLASE"/>
    <property type="match status" value="1"/>
</dbReference>
<dbReference type="FunFam" id="2.70.40.10:FF:000002">
    <property type="entry name" value="dUTP diphosphatase"/>
    <property type="match status" value="1"/>
</dbReference>
<evidence type="ECO:0000256" key="1">
    <source>
        <dbReference type="ARBA" id="ARBA00006581"/>
    </source>
</evidence>
<dbReference type="OrthoDB" id="9809956at2"/>
<dbReference type="NCBIfam" id="TIGR00576">
    <property type="entry name" value="dut"/>
    <property type="match status" value="1"/>
</dbReference>
<dbReference type="GO" id="GO:0004170">
    <property type="term" value="F:dUTP diphosphatase activity"/>
    <property type="evidence" value="ECO:0007669"/>
    <property type="project" value="UniProtKB-UniRule"/>
</dbReference>
<dbReference type="GO" id="GO:0046081">
    <property type="term" value="P:dUTP catabolic process"/>
    <property type="evidence" value="ECO:0007669"/>
    <property type="project" value="InterPro"/>
</dbReference>
<comment type="catalytic activity">
    <reaction evidence="6 7">
        <text>dUTP + H2O = dUMP + diphosphate + H(+)</text>
        <dbReference type="Rhea" id="RHEA:10248"/>
        <dbReference type="ChEBI" id="CHEBI:15377"/>
        <dbReference type="ChEBI" id="CHEBI:15378"/>
        <dbReference type="ChEBI" id="CHEBI:33019"/>
        <dbReference type="ChEBI" id="CHEBI:61555"/>
        <dbReference type="ChEBI" id="CHEBI:246422"/>
        <dbReference type="EC" id="3.6.1.23"/>
    </reaction>
</comment>
<feature type="binding site" evidence="7">
    <location>
        <begin position="88"/>
        <end position="90"/>
    </location>
    <ligand>
        <name>substrate</name>
    </ligand>
</feature>
<protein>
    <recommendedName>
        <fullName evidence="7">Deoxyuridine 5'-triphosphate nucleotidohydrolase</fullName>
        <shortName evidence="7">dUTPase</shortName>
        <ecNumber evidence="7">3.6.1.23</ecNumber>
    </recommendedName>
    <alternativeName>
        <fullName evidence="7">dUTP pyrophosphatase</fullName>
    </alternativeName>
</protein>
<comment type="caution">
    <text evidence="9">The sequence shown here is derived from an EMBL/GenBank/DDBJ whole genome shotgun (WGS) entry which is preliminary data.</text>
</comment>
<keyword evidence="5 7" id="KW-0546">Nucleotide metabolism</keyword>
<evidence type="ECO:0000256" key="5">
    <source>
        <dbReference type="ARBA" id="ARBA00023080"/>
    </source>
</evidence>
<dbReference type="InterPro" id="IPR029054">
    <property type="entry name" value="dUTPase-like"/>
</dbReference>
<comment type="similarity">
    <text evidence="1 7">Belongs to the dUTPase family.</text>
</comment>
<comment type="caution">
    <text evidence="7">Lacks conserved residue(s) required for the propagation of feature annotation.</text>
</comment>
<name>A0A0R0D8B6_9GAMM</name>
<evidence type="ECO:0000256" key="7">
    <source>
        <dbReference type="HAMAP-Rule" id="MF_00116"/>
    </source>
</evidence>
<dbReference type="PANTHER" id="PTHR11241:SF0">
    <property type="entry name" value="DEOXYURIDINE 5'-TRIPHOSPHATE NUCLEOTIDOHYDROLASE"/>
    <property type="match status" value="1"/>
</dbReference>
<keyword evidence="2 7" id="KW-0479">Metal-binding</keyword>
<dbReference type="EMBL" id="LDJM01000014">
    <property type="protein sequence ID" value="KRG77925.1"/>
    <property type="molecule type" value="Genomic_DNA"/>
</dbReference>
<proteinExistence type="inferred from homology"/>
<feature type="domain" description="dUTPase-like" evidence="8">
    <location>
        <begin position="17"/>
        <end position="150"/>
    </location>
</feature>
<dbReference type="CDD" id="cd07557">
    <property type="entry name" value="trimeric_dUTPase"/>
    <property type="match status" value="1"/>
</dbReference>
<evidence type="ECO:0000259" key="8">
    <source>
        <dbReference type="Pfam" id="PF00692"/>
    </source>
</evidence>
<feature type="binding site" evidence="7">
    <location>
        <position position="84"/>
    </location>
    <ligand>
        <name>substrate</name>
    </ligand>
</feature>
<evidence type="ECO:0000313" key="9">
    <source>
        <dbReference type="EMBL" id="KRG77925.1"/>
    </source>
</evidence>
<dbReference type="RefSeq" id="WP_057637372.1">
    <property type="nucleotide sequence ID" value="NZ_LDJM01000014.1"/>
</dbReference>
<dbReference type="Pfam" id="PF00692">
    <property type="entry name" value="dUTPase"/>
    <property type="match status" value="1"/>
</dbReference>
<evidence type="ECO:0000256" key="6">
    <source>
        <dbReference type="ARBA" id="ARBA00047686"/>
    </source>
</evidence>
<keyword evidence="3 7" id="KW-0378">Hydrolase</keyword>
<evidence type="ECO:0000256" key="4">
    <source>
        <dbReference type="ARBA" id="ARBA00022842"/>
    </source>
</evidence>
<accession>A0A0R0D8B6</accession>
<dbReference type="PATRIC" id="fig|336566.3.peg.501"/>